<evidence type="ECO:0000256" key="3">
    <source>
        <dbReference type="ARBA" id="ARBA00022722"/>
    </source>
</evidence>
<dbReference type="GO" id="GO:0016891">
    <property type="term" value="F:RNA endonuclease activity producing 5'-phosphomonoesters, hydrolytic mechanism"/>
    <property type="evidence" value="ECO:0007669"/>
    <property type="project" value="TreeGrafter"/>
</dbReference>
<evidence type="ECO:0000256" key="2">
    <source>
        <dbReference type="ARBA" id="ARBA00022490"/>
    </source>
</evidence>
<dbReference type="EMBL" id="CAJNOJ010000098">
    <property type="protein sequence ID" value="CAF1103905.1"/>
    <property type="molecule type" value="Genomic_DNA"/>
</dbReference>
<organism evidence="7 9">
    <name type="scientific">Adineta ricciae</name>
    <name type="common">Rotifer</name>
    <dbReference type="NCBI Taxonomy" id="249248"/>
    <lineage>
        <taxon>Eukaryota</taxon>
        <taxon>Metazoa</taxon>
        <taxon>Spiralia</taxon>
        <taxon>Gnathifera</taxon>
        <taxon>Rotifera</taxon>
        <taxon>Eurotatoria</taxon>
        <taxon>Bdelloidea</taxon>
        <taxon>Adinetida</taxon>
        <taxon>Adinetidae</taxon>
        <taxon>Adineta</taxon>
    </lineage>
</organism>
<evidence type="ECO:0000256" key="5">
    <source>
        <dbReference type="ARBA" id="ARBA00022801"/>
    </source>
</evidence>
<dbReference type="Gene3D" id="3.30.2170.10">
    <property type="entry name" value="archaeoglobus fulgidus dsm 4304 superfamily"/>
    <property type="match status" value="1"/>
</dbReference>
<keyword evidence="2" id="KW-0963">Cytoplasm</keyword>
<reference evidence="7" key="1">
    <citation type="submission" date="2021-02" db="EMBL/GenBank/DDBJ databases">
        <authorList>
            <person name="Nowell W R."/>
        </authorList>
    </citation>
    <scope>NUCLEOTIDE SEQUENCE</scope>
</reference>
<dbReference type="PANTHER" id="PTHR28511:SF1">
    <property type="entry name" value="ENDONUCLEASE V"/>
    <property type="match status" value="1"/>
</dbReference>
<dbReference type="GO" id="GO:0005737">
    <property type="term" value="C:cytoplasm"/>
    <property type="evidence" value="ECO:0007669"/>
    <property type="project" value="UniProtKB-SubCell"/>
</dbReference>
<evidence type="ECO:0000313" key="9">
    <source>
        <dbReference type="Proteomes" id="UP000663852"/>
    </source>
</evidence>
<dbReference type="PANTHER" id="PTHR28511">
    <property type="entry name" value="ENDONUCLEASE V"/>
    <property type="match status" value="1"/>
</dbReference>
<accession>A0A814PH38</accession>
<keyword evidence="3" id="KW-0540">Nuclease</keyword>
<evidence type="ECO:0008006" key="10">
    <source>
        <dbReference type="Google" id="ProtNLM"/>
    </source>
</evidence>
<dbReference type="OrthoDB" id="20018at2759"/>
<protein>
    <recommendedName>
        <fullName evidence="10">Endonuclease V</fullName>
    </recommendedName>
</protein>
<evidence type="ECO:0000256" key="1">
    <source>
        <dbReference type="ARBA" id="ARBA00004496"/>
    </source>
</evidence>
<name>A0A814PH38_ADIRI</name>
<dbReference type="GO" id="GO:0003727">
    <property type="term" value="F:single-stranded RNA binding"/>
    <property type="evidence" value="ECO:0007669"/>
    <property type="project" value="TreeGrafter"/>
</dbReference>
<dbReference type="EMBL" id="CAJNOR010001058">
    <property type="protein sequence ID" value="CAF1066168.1"/>
    <property type="molecule type" value="Genomic_DNA"/>
</dbReference>
<dbReference type="GO" id="GO:0005730">
    <property type="term" value="C:nucleolus"/>
    <property type="evidence" value="ECO:0007669"/>
    <property type="project" value="TreeGrafter"/>
</dbReference>
<evidence type="ECO:0000313" key="6">
    <source>
        <dbReference type="EMBL" id="CAF1066168.1"/>
    </source>
</evidence>
<dbReference type="InterPro" id="IPR007581">
    <property type="entry name" value="Endonuclease-V"/>
</dbReference>
<keyword evidence="4" id="KW-0255">Endonuclease</keyword>
<comment type="caution">
    <text evidence="7">The sequence shown here is derived from an EMBL/GenBank/DDBJ whole genome shotgun (WGS) entry which is preliminary data.</text>
</comment>
<proteinExistence type="predicted"/>
<dbReference type="GO" id="GO:0006281">
    <property type="term" value="P:DNA repair"/>
    <property type="evidence" value="ECO:0007669"/>
    <property type="project" value="InterPro"/>
</dbReference>
<dbReference type="Pfam" id="PF04493">
    <property type="entry name" value="Endonuclease_5"/>
    <property type="match status" value="1"/>
</dbReference>
<sequence length="1233" mass="141468">MTSPYVITIPKSDFQLKKVADFSAGIFIDNSGSTGSQLITTGKYVLQAELSICQATNFDHVVLWNSSARLCSDIESARPEGGTSPIAIFQNESTRNAFQTCDVVVFVTDGEIDNHSVTQFAAYTKDNLNKALVICIIVQNKYGSPSQINVSVVAPLMMASNVLCLVYDGEIFYILSSKGYIANFYSPSGDLSSYENLKTLNMKELFENTEIYEHQTIPEGCIPIRDDEKEIVVIDLNQFLNIKDVESISNLNENDWKTLIQYGKIGNKLHDFRTFVSQMKMQAIKMDTESCKSKFPFQFCRQRDEIVSQIVTLKLLNQTEGSQQLNNLRRQLHEVSDQAKLEEIEYLKYVNENLHKTRHYWNTIQNLIHEQETGSYSINDFTFASNRANRARVLATNDDEHSDTIDILDHTNVPLFECAICMEQGPFVLWLKSPMNLDDTTSDFIINFPLEGNENLAGCLVANPVCGFCAKPYMNSSPAKITLYREPYSGFLPLNWSTESNRKFINYTLFQTLTGNRILPHVQMLLFSIIDECQFNWLDKNVKEYILRQMIESIYTTDTFSEEGTRMRFSDAIRQVIKHEDKLLRQPIQAVCRILNFNHKYNQLDNDTIQILLRKRFALMCIESQCSKTKFGPEHLLNVKQELYNVLFDTLCGIPLYDSLKKIDIDNEHLRDFLGKSHHRFVRSVTKLARNMGTDYSTILPSELVSFVLFMLTTVEVHDRPMKLYTDFTIKYRALREKMEIQWPELKKLVNDKVFGNYHTSLKTIVPSYAINLGRFSCPSKLFFDMEPLWNKDVENKRIDLRMLIDQVKQNFDHKLRQFYGSCTPNQTSSHFLLHSIVAQVLEDIHPNETKISEEMIMNCMIHLGHTAGRKGNIYADYVFPDVVVTIEDYLRLRQTTINRSQVGQDQLSRSYEYKLLSELLASGLEYDESTKEVLFDTSRLQVPHALDITGNASNFRELRQRVQQLYIESRERMKTNIDQTCLTIEIKDFIEFEYKLDPDDLLPVWTQEQNNIVSSIVIDVDQIEQPVKYIAGLDISFVKTNDKAVASMVIFDYSTLNIVAKISVNCNMKIPYIPNYLAFREAPVFMKLIDIQKEHCPHLTPQVILMDGNGVWHPRRAGIASHFGVLSGIPCFGVSKNVLYADGMTRERVEDLLTNQASKEDQYIEVIGDSGNVLGLAYNVTGHVKNAVYISAGHQITLPTACEIFKSVTKYRICEPIRQADLLSREMVTKLT</sequence>
<keyword evidence="8" id="KW-1185">Reference proteome</keyword>
<evidence type="ECO:0000313" key="7">
    <source>
        <dbReference type="EMBL" id="CAF1103905.1"/>
    </source>
</evidence>
<dbReference type="Proteomes" id="UP000663828">
    <property type="component" value="Unassembled WGS sequence"/>
</dbReference>
<evidence type="ECO:0000256" key="4">
    <source>
        <dbReference type="ARBA" id="ARBA00022759"/>
    </source>
</evidence>
<evidence type="ECO:0000313" key="8">
    <source>
        <dbReference type="Proteomes" id="UP000663828"/>
    </source>
</evidence>
<gene>
    <name evidence="7" type="ORF">EDS130_LOCUS20132</name>
    <name evidence="6" type="ORF">XAT740_LOCUS16554</name>
</gene>
<comment type="subcellular location">
    <subcellularLocation>
        <location evidence="1">Cytoplasm</location>
    </subcellularLocation>
</comment>
<dbReference type="AlphaFoldDB" id="A0A814PH38"/>
<keyword evidence="5" id="KW-0378">Hydrolase</keyword>
<dbReference type="CDD" id="cd06559">
    <property type="entry name" value="Endonuclease_V"/>
    <property type="match status" value="1"/>
</dbReference>
<dbReference type="Proteomes" id="UP000663852">
    <property type="component" value="Unassembled WGS sequence"/>
</dbReference>